<dbReference type="SUPFAM" id="SSF54909">
    <property type="entry name" value="Dimeric alpha+beta barrel"/>
    <property type="match status" value="1"/>
</dbReference>
<dbReference type="KEGG" id="cui:AFK65_20425"/>
<organism evidence="1 3">
    <name type="scientific">Cronobacter universalis NCTC 9529</name>
    <dbReference type="NCBI Taxonomy" id="1074000"/>
    <lineage>
        <taxon>Bacteria</taxon>
        <taxon>Pseudomonadati</taxon>
        <taxon>Pseudomonadota</taxon>
        <taxon>Gammaproteobacteria</taxon>
        <taxon>Enterobacterales</taxon>
        <taxon>Enterobacteriaceae</taxon>
        <taxon>Cronobacter</taxon>
    </lineage>
</organism>
<proteinExistence type="predicted"/>
<dbReference type="Proteomes" id="UP000061974">
    <property type="component" value="Plasmid pCUNV1"/>
</dbReference>
<keyword evidence="4" id="KW-1185">Reference proteome</keyword>
<evidence type="ECO:0000313" key="4">
    <source>
        <dbReference type="Proteomes" id="UP000254849"/>
    </source>
</evidence>
<reference evidence="3" key="1">
    <citation type="submission" date="2015-07" db="EMBL/GenBank/DDBJ databases">
        <authorList>
            <person name="Moine D."/>
            <person name="Kassam M."/>
        </authorList>
    </citation>
    <scope>NUCLEOTIDE SEQUENCE [LARGE SCALE GENOMIC DNA]</scope>
    <source>
        <strain evidence="3">NCTC 9529</strain>
        <plasmid evidence="3">pCUNV1</plasmid>
    </source>
</reference>
<gene>
    <name evidence="1" type="ORF">AFK65_20425</name>
    <name evidence="2" type="ORF">NCTC9529_04190</name>
</gene>
<keyword evidence="1" id="KW-0614">Plasmid</keyword>
<reference evidence="3" key="2">
    <citation type="submission" date="2015-09" db="EMBL/GenBank/DDBJ databases">
        <title>Cronobacter genome sequencing and assembly.</title>
        <authorList>
            <person name="Descombes P."/>
            <person name="Baert L."/>
            <person name="Ngom-Bru C."/>
            <person name="Barretto C."/>
        </authorList>
    </citation>
    <scope>NUCLEOTIDE SEQUENCE [LARGE SCALE GENOMIC DNA]</scope>
    <source>
        <strain evidence="3">NCTC 9529</strain>
        <plasmid evidence="3">pCUNV1</plasmid>
    </source>
</reference>
<dbReference type="Gene3D" id="3.30.70.1060">
    <property type="entry name" value="Dimeric alpha+beta barrel"/>
    <property type="match status" value="1"/>
</dbReference>
<dbReference type="RefSeq" id="WP_032805187.1">
    <property type="nucleotide sequence ID" value="NZ_AJKW01000028.1"/>
</dbReference>
<reference evidence="2 4" key="4">
    <citation type="submission" date="2018-06" db="EMBL/GenBank/DDBJ databases">
        <authorList>
            <consortium name="Pathogen Informatics"/>
            <person name="Doyle S."/>
        </authorList>
    </citation>
    <scope>NUCLEOTIDE SEQUENCE [LARGE SCALE GENOMIC DNA]</scope>
    <source>
        <strain evidence="4">NCTC 9529</strain>
        <strain evidence="2">NCTC9529</strain>
    </source>
</reference>
<dbReference type="EMBL" id="CP012258">
    <property type="protein sequence ID" value="ALB57071.1"/>
    <property type="molecule type" value="Genomic_DNA"/>
</dbReference>
<dbReference type="Proteomes" id="UP000254849">
    <property type="component" value="Unassembled WGS sequence"/>
</dbReference>
<evidence type="ECO:0000313" key="1">
    <source>
        <dbReference type="EMBL" id="ALB57071.1"/>
    </source>
</evidence>
<name>A0AAC8VU38_9ENTR</name>
<sequence length="103" mass="11413">MLHSVTLSYLYTPDEIKMHFDEHKAWLVEGFAQGLIILAGPLKNGGGGYILFNSEDIQVVEEFLSSDPFVKYGLVQIDIVSTEPALCSKDFPLQWAPAANRIG</sequence>
<dbReference type="EMBL" id="UFYH01000002">
    <property type="protein sequence ID" value="STE84891.1"/>
    <property type="molecule type" value="Genomic_DNA"/>
</dbReference>
<geneLocation type="plasmid" evidence="1 3">
    <name>pCUNV1</name>
</geneLocation>
<evidence type="ECO:0000313" key="2">
    <source>
        <dbReference type="EMBL" id="STE84891.1"/>
    </source>
</evidence>
<evidence type="ECO:0000313" key="3">
    <source>
        <dbReference type="Proteomes" id="UP000061974"/>
    </source>
</evidence>
<dbReference type="InterPro" id="IPR011008">
    <property type="entry name" value="Dimeric_a/b-barrel"/>
</dbReference>
<reference evidence="1 3" key="3">
    <citation type="journal article" date="2016" name="Genome Announc.">
        <title>Fully Closed Genome Sequences of Five Type Strains of the Genus Cronobacter and One Cronobacter sakazakii Strain.</title>
        <authorList>
            <person name="Moine D."/>
            <person name="Kassam M."/>
            <person name="Baert L."/>
            <person name="Tang Y."/>
            <person name="Barretto C."/>
            <person name="Ngom Bru C."/>
            <person name="Klijn A."/>
            <person name="Descombes P."/>
        </authorList>
    </citation>
    <scope>NUCLEOTIDE SEQUENCE [LARGE SCALE GENOMIC DNA]</scope>
    <source>
        <strain evidence="1 3">NCTC 9529</strain>
    </source>
</reference>
<dbReference type="AlphaFoldDB" id="A0AAC8VU38"/>
<dbReference type="PANTHER" id="PTHR37828:SF1">
    <property type="entry name" value="YCII-RELATED DOMAIN-CONTAINING PROTEIN"/>
    <property type="match status" value="1"/>
</dbReference>
<protein>
    <submittedName>
        <fullName evidence="2">YciI-like protein</fullName>
    </submittedName>
</protein>
<dbReference type="PANTHER" id="PTHR37828">
    <property type="entry name" value="GSR2449 PROTEIN"/>
    <property type="match status" value="1"/>
</dbReference>
<accession>A0AAC8VU38</accession>